<protein>
    <recommendedName>
        <fullName evidence="4">Peptidyl-Asp metalloendopeptidase</fullName>
    </recommendedName>
</protein>
<evidence type="ECO:0000256" key="1">
    <source>
        <dbReference type="SAM" id="SignalP"/>
    </source>
</evidence>
<evidence type="ECO:0000313" key="3">
    <source>
        <dbReference type="Proteomes" id="UP000327424"/>
    </source>
</evidence>
<reference evidence="2 3" key="1">
    <citation type="submission" date="2019-09" db="EMBL/GenBank/DDBJ databases">
        <title>Hybrid Assembly of the complete Genome of the Deep-Sea Bacterium Moritella marina from long Nanopore and Illumina reads.</title>
        <authorList>
            <person name="Magin S."/>
            <person name="Georgoulis A."/>
            <person name="Papadimitriou K."/>
            <person name="Iliakis G."/>
            <person name="Vorgias C.E."/>
        </authorList>
    </citation>
    <scope>NUCLEOTIDE SEQUENCE [LARGE SCALE GENOMIC DNA]</scope>
    <source>
        <strain evidence="2 3">MP-1</strain>
    </source>
</reference>
<feature type="signal peptide" evidence="1">
    <location>
        <begin position="1"/>
        <end position="19"/>
    </location>
</feature>
<dbReference type="RefSeq" id="WP_019440104.1">
    <property type="nucleotide sequence ID" value="NZ_ALOE01000006.1"/>
</dbReference>
<evidence type="ECO:0008006" key="4">
    <source>
        <dbReference type="Google" id="ProtNLM"/>
    </source>
</evidence>
<dbReference type="SUPFAM" id="SSF55486">
    <property type="entry name" value="Metalloproteases ('zincins'), catalytic domain"/>
    <property type="match status" value="1"/>
</dbReference>
<evidence type="ECO:0000313" key="2">
    <source>
        <dbReference type="EMBL" id="QFI37672.1"/>
    </source>
</evidence>
<keyword evidence="3" id="KW-1185">Reference proteome</keyword>
<dbReference type="EMBL" id="CP044399">
    <property type="protein sequence ID" value="QFI37672.1"/>
    <property type="molecule type" value="Genomic_DNA"/>
</dbReference>
<keyword evidence="1" id="KW-0732">Signal</keyword>
<feature type="chain" id="PRO_5023859921" description="Peptidyl-Asp metalloendopeptidase" evidence="1">
    <location>
        <begin position="20"/>
        <end position="222"/>
    </location>
</feature>
<dbReference type="OrthoDB" id="6306142at2"/>
<accession>A0A5J6WMI7</accession>
<organism evidence="2 3">
    <name type="scientific">Moritella marina ATCC 15381</name>
    <dbReference type="NCBI Taxonomy" id="1202962"/>
    <lineage>
        <taxon>Bacteria</taxon>
        <taxon>Pseudomonadati</taxon>
        <taxon>Pseudomonadota</taxon>
        <taxon>Gammaproteobacteria</taxon>
        <taxon>Alteromonadales</taxon>
        <taxon>Moritellaceae</taxon>
        <taxon>Moritella</taxon>
    </lineage>
</organism>
<dbReference type="KEGG" id="mmaa:FR932_07335"/>
<sequence length="222" mass="25045">MIHNIYLLCLIFSIQYAQAVNITEVDFYVSDDIPKDVAKLKIGESITNSSLILSNSSIPLSRETGNIYYSSSIANLNYDSIEFVMAQLMAEDSSLYKMLVNSDRLSVLVMTSSQSTDLYGSTYSAYFPNVAVIDLNCDSLTLEHELGHLYGAEHEEIYDDYVFYAAICGDYTTIMNSMQPEMKEKQMIKAYSFPELKVDGLQCGNENTNNKKVILDNIGRFR</sequence>
<name>A0A5J6WMI7_MORMI</name>
<gene>
    <name evidence="2" type="ORF">FR932_07335</name>
</gene>
<dbReference type="AlphaFoldDB" id="A0A5J6WMI7"/>
<proteinExistence type="predicted"/>
<dbReference type="Proteomes" id="UP000327424">
    <property type="component" value="Chromosome"/>
</dbReference>